<organism evidence="1 2">
    <name type="scientific">Panagrolaimus sp. ES5</name>
    <dbReference type="NCBI Taxonomy" id="591445"/>
    <lineage>
        <taxon>Eukaryota</taxon>
        <taxon>Metazoa</taxon>
        <taxon>Ecdysozoa</taxon>
        <taxon>Nematoda</taxon>
        <taxon>Chromadorea</taxon>
        <taxon>Rhabditida</taxon>
        <taxon>Tylenchina</taxon>
        <taxon>Panagrolaimomorpha</taxon>
        <taxon>Panagrolaimoidea</taxon>
        <taxon>Panagrolaimidae</taxon>
        <taxon>Panagrolaimus</taxon>
    </lineage>
</organism>
<evidence type="ECO:0000313" key="2">
    <source>
        <dbReference type="WBParaSite" id="ES5_v2.g27471.t1"/>
    </source>
</evidence>
<sequence>MATKDYNLLSKGNYNNLFVEDVFDNQLNNLNLNQTHKCFHKDSDKKEKKSNVNNSTLSLHIAAYENLNDEASTEFCDDKDYKLKSKKLDLVKKWKTAKASIIENRFEFPRQQITQP</sequence>
<proteinExistence type="predicted"/>
<protein>
    <submittedName>
        <fullName evidence="2">Uncharacterized protein</fullName>
    </submittedName>
</protein>
<name>A0AC34GD32_9BILA</name>
<accession>A0AC34GD32</accession>
<evidence type="ECO:0000313" key="1">
    <source>
        <dbReference type="Proteomes" id="UP000887579"/>
    </source>
</evidence>
<dbReference type="WBParaSite" id="ES5_v2.g27471.t1">
    <property type="protein sequence ID" value="ES5_v2.g27471.t1"/>
    <property type="gene ID" value="ES5_v2.g27471"/>
</dbReference>
<dbReference type="Proteomes" id="UP000887579">
    <property type="component" value="Unplaced"/>
</dbReference>
<reference evidence="2" key="1">
    <citation type="submission" date="2022-11" db="UniProtKB">
        <authorList>
            <consortium name="WormBaseParasite"/>
        </authorList>
    </citation>
    <scope>IDENTIFICATION</scope>
</reference>